<gene>
    <name evidence="1" type="ORF">SCF082_LOCUS2127</name>
</gene>
<name>A0ABP0HMT7_9DINO</name>
<sequence>MAAAGAVPGGPPKPSHLAAPAPPGKPASIDTTEAIHPSDPAVQLCLPTFYDTIKASAIGGLFLLAGLFAWSISEAGIPGVAKERWFVLLFRFLGWVAVYFLPVHLVAVGNLRGFNVHGSIPDNSALVCLRTGLGPHFIAEAANLEGYSAVRAVAGTLMISFLCLLIYAAFIFVYIGEEHEHLGFVFVYGVGHIVVIAGGEIVAPAVLPDPLNKRYSQKMGPATLGVALVGFFIVTASYSVVKRFIVGFWLGALMPAMLSLYEMGCLLLLQRTFTREFIEERWVRRAYQHTNQGVLVSVQIALVHAMAEGARMTLILSDMLHSARSNLDFLVPVLSTLAWNILVRVGMLDRALAIVTCGRRTPTRCSLLLQEVKYSMGLPRFFVVLAIVLARVLSRNPMLLVGEETAAYAILAIFLAEVVENVVSYILEWLDYRVHPTRRQITESEVEVMAWANLKLSQHSNGTPFPVIPARPISDSTNTDRRLNERAMLEAAREFRIFLRDKRLWYPPILGTFCSSHGGPIPHHVIYHSAWERAELYFGLLF</sequence>
<comment type="caution">
    <text evidence="1">The sequence shown here is derived from an EMBL/GenBank/DDBJ whole genome shotgun (WGS) entry which is preliminary data.</text>
</comment>
<evidence type="ECO:0000313" key="2">
    <source>
        <dbReference type="Proteomes" id="UP001642464"/>
    </source>
</evidence>
<evidence type="ECO:0000313" key="1">
    <source>
        <dbReference type="EMBL" id="CAK8990185.1"/>
    </source>
</evidence>
<accession>A0ABP0HMT7</accession>
<reference evidence="1 2" key="1">
    <citation type="submission" date="2024-02" db="EMBL/GenBank/DDBJ databases">
        <authorList>
            <person name="Chen Y."/>
            <person name="Shah S."/>
            <person name="Dougan E. K."/>
            <person name="Thang M."/>
            <person name="Chan C."/>
        </authorList>
    </citation>
    <scope>NUCLEOTIDE SEQUENCE [LARGE SCALE GENOMIC DNA]</scope>
</reference>
<proteinExistence type="predicted"/>
<protein>
    <submittedName>
        <fullName evidence="1">Uncharacterized protein</fullName>
    </submittedName>
</protein>
<organism evidence="1 2">
    <name type="scientific">Durusdinium trenchii</name>
    <dbReference type="NCBI Taxonomy" id="1381693"/>
    <lineage>
        <taxon>Eukaryota</taxon>
        <taxon>Sar</taxon>
        <taxon>Alveolata</taxon>
        <taxon>Dinophyceae</taxon>
        <taxon>Suessiales</taxon>
        <taxon>Symbiodiniaceae</taxon>
        <taxon>Durusdinium</taxon>
    </lineage>
</organism>
<dbReference type="EMBL" id="CAXAMM010001060">
    <property type="protein sequence ID" value="CAK8990185.1"/>
    <property type="molecule type" value="Genomic_DNA"/>
</dbReference>
<dbReference type="Proteomes" id="UP001642464">
    <property type="component" value="Unassembled WGS sequence"/>
</dbReference>
<keyword evidence="2" id="KW-1185">Reference proteome</keyword>